<dbReference type="AlphaFoldDB" id="A0AAN9TLW2"/>
<reference evidence="2 3" key="1">
    <citation type="submission" date="2024-03" db="EMBL/GenBank/DDBJ databases">
        <title>Adaptation during the transition from Ophiocordyceps entomopathogen to insect associate is accompanied by gene loss and intensified selection.</title>
        <authorList>
            <person name="Ward C.M."/>
            <person name="Onetto C.A."/>
            <person name="Borneman A.R."/>
        </authorList>
    </citation>
    <scope>NUCLEOTIDE SEQUENCE [LARGE SCALE GENOMIC DNA]</scope>
    <source>
        <strain evidence="2">AWRI1</strain>
        <tissue evidence="2">Single Adult Female</tissue>
    </source>
</reference>
<sequence>MKNCIAETTPGRSGLTTAHHRNNHEQNPTNVANTVDAMKYTLESSAADKYRPPYLPQTSFALSMYSAADQKYFESAASKPPYTYLDPAFTKAYFESSKMYADSNKGAASYMSENNAKFSYPPLDLGKVYSPAADTSSPKPQPHPATARQSDGERGPTEPKPSPSSSSLSSNGLSPGAWHSPTPSVPSLLPLSQYVNHNSHYHQGSTTTTNAEFRRPLTVIF</sequence>
<comment type="caution">
    <text evidence="2">The sequence shown here is derived from an EMBL/GenBank/DDBJ whole genome shotgun (WGS) entry which is preliminary data.</text>
</comment>
<gene>
    <name evidence="2" type="ORF">V9T40_009943</name>
</gene>
<organism evidence="2 3">
    <name type="scientific">Parthenolecanium corni</name>
    <dbReference type="NCBI Taxonomy" id="536013"/>
    <lineage>
        <taxon>Eukaryota</taxon>
        <taxon>Metazoa</taxon>
        <taxon>Ecdysozoa</taxon>
        <taxon>Arthropoda</taxon>
        <taxon>Hexapoda</taxon>
        <taxon>Insecta</taxon>
        <taxon>Pterygota</taxon>
        <taxon>Neoptera</taxon>
        <taxon>Paraneoptera</taxon>
        <taxon>Hemiptera</taxon>
        <taxon>Sternorrhyncha</taxon>
        <taxon>Coccoidea</taxon>
        <taxon>Coccidae</taxon>
        <taxon>Parthenolecanium</taxon>
    </lineage>
</organism>
<name>A0AAN9TLW2_9HEMI</name>
<feature type="compositionally biased region" description="Low complexity" evidence="1">
    <location>
        <begin position="163"/>
        <end position="181"/>
    </location>
</feature>
<protein>
    <submittedName>
        <fullName evidence="2">Uncharacterized protein</fullName>
    </submittedName>
</protein>
<dbReference type="Proteomes" id="UP001367676">
    <property type="component" value="Unassembled WGS sequence"/>
</dbReference>
<evidence type="ECO:0000313" key="3">
    <source>
        <dbReference type="Proteomes" id="UP001367676"/>
    </source>
</evidence>
<dbReference type="EMBL" id="JBBCAQ010000017">
    <property type="protein sequence ID" value="KAK7597718.1"/>
    <property type="molecule type" value="Genomic_DNA"/>
</dbReference>
<evidence type="ECO:0000313" key="2">
    <source>
        <dbReference type="EMBL" id="KAK7597718.1"/>
    </source>
</evidence>
<proteinExistence type="predicted"/>
<feature type="region of interest" description="Disordered" evidence="1">
    <location>
        <begin position="1"/>
        <end position="29"/>
    </location>
</feature>
<accession>A0AAN9TLW2</accession>
<keyword evidence="3" id="KW-1185">Reference proteome</keyword>
<evidence type="ECO:0000256" key="1">
    <source>
        <dbReference type="SAM" id="MobiDB-lite"/>
    </source>
</evidence>
<feature type="region of interest" description="Disordered" evidence="1">
    <location>
        <begin position="129"/>
        <end position="181"/>
    </location>
</feature>